<dbReference type="Proteomes" id="UP000435649">
    <property type="component" value="Unassembled WGS sequence"/>
</dbReference>
<organism evidence="1 2">
    <name type="scientific">Victivallis lenta</name>
    <dbReference type="NCBI Taxonomy" id="2606640"/>
    <lineage>
        <taxon>Bacteria</taxon>
        <taxon>Pseudomonadati</taxon>
        <taxon>Lentisphaerota</taxon>
        <taxon>Lentisphaeria</taxon>
        <taxon>Victivallales</taxon>
        <taxon>Victivallaceae</taxon>
        <taxon>Victivallis</taxon>
    </lineage>
</organism>
<accession>A0A844G871</accession>
<dbReference type="AlphaFoldDB" id="A0A844G871"/>
<evidence type="ECO:0000313" key="1">
    <source>
        <dbReference type="EMBL" id="MST99566.1"/>
    </source>
</evidence>
<name>A0A844G871_9BACT</name>
<sequence>MDNSLKITALQPEVLVRLLKQAGSRTASPEMIAEDLASGAPQNPDGTINLVEYAAWLAKEEDDADQSE</sequence>
<dbReference type="EMBL" id="VUNS01000041">
    <property type="protein sequence ID" value="MST99566.1"/>
    <property type="molecule type" value="Genomic_DNA"/>
</dbReference>
<gene>
    <name evidence="1" type="ORF">FYJ85_21290</name>
</gene>
<proteinExistence type="predicted"/>
<keyword evidence="2" id="KW-1185">Reference proteome</keyword>
<comment type="caution">
    <text evidence="1">The sequence shown here is derived from an EMBL/GenBank/DDBJ whole genome shotgun (WGS) entry which is preliminary data.</text>
</comment>
<reference evidence="1 2" key="1">
    <citation type="submission" date="2019-08" db="EMBL/GenBank/DDBJ databases">
        <title>In-depth cultivation of the pig gut microbiome towards novel bacterial diversity and tailored functional studies.</title>
        <authorList>
            <person name="Wylensek D."/>
            <person name="Hitch T.C.A."/>
            <person name="Clavel T."/>
        </authorList>
    </citation>
    <scope>NUCLEOTIDE SEQUENCE [LARGE SCALE GENOMIC DNA]</scope>
    <source>
        <strain evidence="1 2">BBE-744-WT-12</strain>
    </source>
</reference>
<dbReference type="RefSeq" id="WP_154420738.1">
    <property type="nucleotide sequence ID" value="NZ_VUNS01000041.1"/>
</dbReference>
<evidence type="ECO:0000313" key="2">
    <source>
        <dbReference type="Proteomes" id="UP000435649"/>
    </source>
</evidence>
<protein>
    <submittedName>
        <fullName evidence="1">Uncharacterized protein</fullName>
    </submittedName>
</protein>